<name>A0AAP4TWA7_9GAMM</name>
<proteinExistence type="predicted"/>
<reference evidence="2" key="1">
    <citation type="submission" date="2023-07" db="EMBL/GenBank/DDBJ databases">
        <title>Genome content predicts the carbon catabolic preferences of heterotrophic bacteria.</title>
        <authorList>
            <person name="Gralka M."/>
        </authorList>
    </citation>
    <scope>NUCLEOTIDE SEQUENCE</scope>
    <source>
        <strain evidence="2">C2R13</strain>
    </source>
</reference>
<protein>
    <submittedName>
        <fullName evidence="2">Uncharacterized protein</fullName>
    </submittedName>
</protein>
<organism evidence="2 3">
    <name type="scientific">Cobetia amphilecti</name>
    <dbReference type="NCBI Taxonomy" id="1055104"/>
    <lineage>
        <taxon>Bacteria</taxon>
        <taxon>Pseudomonadati</taxon>
        <taxon>Pseudomonadota</taxon>
        <taxon>Gammaproteobacteria</taxon>
        <taxon>Oceanospirillales</taxon>
        <taxon>Halomonadaceae</taxon>
        <taxon>Cobetia</taxon>
    </lineage>
</organism>
<evidence type="ECO:0000313" key="3">
    <source>
        <dbReference type="Proteomes" id="UP001170481"/>
    </source>
</evidence>
<dbReference type="AlphaFoldDB" id="A0AAP4TWA7"/>
<dbReference type="Proteomes" id="UP001170481">
    <property type="component" value="Unassembled WGS sequence"/>
</dbReference>
<accession>A0AAP4TWA7</accession>
<sequence length="201" mass="22355">MSVYTIGMECGMHIPLENSIALAPAPRIKLELTAGQHAGEYLSMMSGAIQPLTDSDDALLKSLEAQLPRRSLIWTARGITEVGRGWRWQSSPGHPQAPWLDAVHHSWPSHAPRWLRKAPVVVVTADALPLANRTRHQRDLARLWASADAALIYLADDARDGWQMHQHCDVYQLEKAELSGAKQEEEAMLDRDPGMPLEMAS</sequence>
<dbReference type="EMBL" id="JAUORK010000005">
    <property type="protein sequence ID" value="MDO6671550.1"/>
    <property type="molecule type" value="Genomic_DNA"/>
</dbReference>
<gene>
    <name evidence="2" type="ORF">Q4535_05400</name>
</gene>
<dbReference type="RefSeq" id="WP_303593192.1">
    <property type="nucleotide sequence ID" value="NZ_JAUORK010000005.1"/>
</dbReference>
<evidence type="ECO:0000313" key="2">
    <source>
        <dbReference type="EMBL" id="MDO6671550.1"/>
    </source>
</evidence>
<evidence type="ECO:0000256" key="1">
    <source>
        <dbReference type="SAM" id="MobiDB-lite"/>
    </source>
</evidence>
<feature type="region of interest" description="Disordered" evidence="1">
    <location>
        <begin position="181"/>
        <end position="201"/>
    </location>
</feature>
<feature type="compositionally biased region" description="Basic and acidic residues" evidence="1">
    <location>
        <begin position="181"/>
        <end position="193"/>
    </location>
</feature>
<comment type="caution">
    <text evidence="2">The sequence shown here is derived from an EMBL/GenBank/DDBJ whole genome shotgun (WGS) entry which is preliminary data.</text>
</comment>